<dbReference type="GeneID" id="25742460"/>
<evidence type="ECO:0000313" key="5">
    <source>
        <dbReference type="Proteomes" id="UP000054498"/>
    </source>
</evidence>
<dbReference type="Pfam" id="PF01569">
    <property type="entry name" value="PAP2"/>
    <property type="match status" value="1"/>
</dbReference>
<feature type="transmembrane region" description="Helical" evidence="2">
    <location>
        <begin position="222"/>
        <end position="242"/>
    </location>
</feature>
<feature type="region of interest" description="Disordered" evidence="1">
    <location>
        <begin position="1"/>
        <end position="20"/>
    </location>
</feature>
<dbReference type="KEGG" id="mng:MNEG_9585"/>
<feature type="domain" description="Phosphatidic acid phosphatase type 2/haloperoxidase" evidence="3">
    <location>
        <begin position="181"/>
        <end position="310"/>
    </location>
</feature>
<evidence type="ECO:0000256" key="2">
    <source>
        <dbReference type="SAM" id="Phobius"/>
    </source>
</evidence>
<name>A0A0D2JG00_9CHLO</name>
<dbReference type="RefSeq" id="XP_013897397.1">
    <property type="nucleotide sequence ID" value="XM_014041943.1"/>
</dbReference>
<feature type="region of interest" description="Disordered" evidence="1">
    <location>
        <begin position="52"/>
        <end position="78"/>
    </location>
</feature>
<reference evidence="4 5" key="1">
    <citation type="journal article" date="2013" name="BMC Genomics">
        <title>Reconstruction of the lipid metabolism for the microalga Monoraphidium neglectum from its genome sequence reveals characteristics suitable for biofuel production.</title>
        <authorList>
            <person name="Bogen C."/>
            <person name="Al-Dilaimi A."/>
            <person name="Albersmeier A."/>
            <person name="Wichmann J."/>
            <person name="Grundmann M."/>
            <person name="Rupp O."/>
            <person name="Lauersen K.J."/>
            <person name="Blifernez-Klassen O."/>
            <person name="Kalinowski J."/>
            <person name="Goesmann A."/>
            <person name="Mussgnug J.H."/>
            <person name="Kruse O."/>
        </authorList>
    </citation>
    <scope>NUCLEOTIDE SEQUENCE [LARGE SCALE GENOMIC DNA]</scope>
    <source>
        <strain evidence="4 5">SAG 48.87</strain>
    </source>
</reference>
<feature type="transmembrane region" description="Helical" evidence="2">
    <location>
        <begin position="145"/>
        <end position="163"/>
    </location>
</feature>
<dbReference type="EMBL" id="KK102206">
    <property type="protein sequence ID" value="KIY98377.1"/>
    <property type="molecule type" value="Genomic_DNA"/>
</dbReference>
<dbReference type="Proteomes" id="UP000054498">
    <property type="component" value="Unassembled WGS sequence"/>
</dbReference>
<gene>
    <name evidence="4" type="ORF">MNEG_9585</name>
</gene>
<dbReference type="InterPro" id="IPR036938">
    <property type="entry name" value="PAP2/HPO_sf"/>
</dbReference>
<sequence>MLSLQQPQLQPKGMMKPLITPGTRRLAVRVRAEQAAPSLGARVKAALSFDAAARERRQQQRQERQRQQQQVAPAEPQRYSLQRALARPEAAASSACAFAVVAAAVFLQPHAALPLDAAAHSWVAAHTSPEWRYAVGELLISDAPIAFGFTLWVALTGAALFLSPRRAAPTLLVSLFAYAAGAGFSTGSDAALVGALKSAFHRVRPSTEIHHTFSFPSGHTTAATFMVGAALVVLLPLVLRLLRDGPGGGSDRGGGAATRLPDGVVFATWGGAVAMTAAGRVLADCHWVSDTAAGAALGVGCVCALAWAVETTEHALGNSGRSSGKRDNVS</sequence>
<feature type="transmembrane region" description="Helical" evidence="2">
    <location>
        <begin position="90"/>
        <end position="107"/>
    </location>
</feature>
<keyword evidence="2" id="KW-0812">Transmembrane</keyword>
<dbReference type="SUPFAM" id="SSF48317">
    <property type="entry name" value="Acid phosphatase/Vanadium-dependent haloperoxidase"/>
    <property type="match status" value="1"/>
</dbReference>
<dbReference type="Gene3D" id="1.20.144.10">
    <property type="entry name" value="Phosphatidic acid phosphatase type 2/haloperoxidase"/>
    <property type="match status" value="1"/>
</dbReference>
<keyword evidence="2" id="KW-0472">Membrane</keyword>
<dbReference type="GO" id="GO:0042392">
    <property type="term" value="F:sphingosine-1-phosphate phosphatase activity"/>
    <property type="evidence" value="ECO:0007669"/>
    <property type="project" value="TreeGrafter"/>
</dbReference>
<organism evidence="4 5">
    <name type="scientific">Monoraphidium neglectum</name>
    <dbReference type="NCBI Taxonomy" id="145388"/>
    <lineage>
        <taxon>Eukaryota</taxon>
        <taxon>Viridiplantae</taxon>
        <taxon>Chlorophyta</taxon>
        <taxon>core chlorophytes</taxon>
        <taxon>Chlorophyceae</taxon>
        <taxon>CS clade</taxon>
        <taxon>Sphaeropleales</taxon>
        <taxon>Selenastraceae</taxon>
        <taxon>Monoraphidium</taxon>
    </lineage>
</organism>
<dbReference type="PANTHER" id="PTHR14969">
    <property type="entry name" value="SPHINGOSINE-1-PHOSPHATE PHOSPHOHYDROLASE"/>
    <property type="match status" value="1"/>
</dbReference>
<feature type="transmembrane region" description="Helical" evidence="2">
    <location>
        <begin position="175"/>
        <end position="196"/>
    </location>
</feature>
<feature type="compositionally biased region" description="Basic and acidic residues" evidence="1">
    <location>
        <begin position="52"/>
        <end position="66"/>
    </location>
</feature>
<dbReference type="InterPro" id="IPR000326">
    <property type="entry name" value="PAP2/HPO"/>
</dbReference>
<proteinExistence type="predicted"/>
<evidence type="ECO:0000259" key="3">
    <source>
        <dbReference type="Pfam" id="PF01569"/>
    </source>
</evidence>
<dbReference type="OrthoDB" id="536139at2759"/>
<keyword evidence="2" id="KW-1133">Transmembrane helix</keyword>
<feature type="compositionally biased region" description="Low complexity" evidence="1">
    <location>
        <begin position="67"/>
        <end position="78"/>
    </location>
</feature>
<accession>A0A0D2JG00</accession>
<dbReference type="PANTHER" id="PTHR14969:SF13">
    <property type="entry name" value="AT30094P"/>
    <property type="match status" value="1"/>
</dbReference>
<protein>
    <recommendedName>
        <fullName evidence="3">Phosphatidic acid phosphatase type 2/haloperoxidase domain-containing protein</fullName>
    </recommendedName>
</protein>
<dbReference type="AlphaFoldDB" id="A0A0D2JG00"/>
<keyword evidence="5" id="KW-1185">Reference proteome</keyword>
<evidence type="ECO:0000313" key="4">
    <source>
        <dbReference type="EMBL" id="KIY98377.1"/>
    </source>
</evidence>
<evidence type="ECO:0000256" key="1">
    <source>
        <dbReference type="SAM" id="MobiDB-lite"/>
    </source>
</evidence>